<name>A0A9K3JA87_HELAN</name>
<dbReference type="Pfam" id="PF12799">
    <property type="entry name" value="LRR_4"/>
    <property type="match status" value="1"/>
</dbReference>
<reference evidence="5" key="1">
    <citation type="journal article" date="2017" name="Nature">
        <title>The sunflower genome provides insights into oil metabolism, flowering and Asterid evolution.</title>
        <authorList>
            <person name="Badouin H."/>
            <person name="Gouzy J."/>
            <person name="Grassa C.J."/>
            <person name="Murat F."/>
            <person name="Staton S.E."/>
            <person name="Cottret L."/>
            <person name="Lelandais-Briere C."/>
            <person name="Owens G.L."/>
            <person name="Carrere S."/>
            <person name="Mayjonade B."/>
            <person name="Legrand L."/>
            <person name="Gill N."/>
            <person name="Kane N.C."/>
            <person name="Bowers J.E."/>
            <person name="Hubner S."/>
            <person name="Bellec A."/>
            <person name="Berard A."/>
            <person name="Berges H."/>
            <person name="Blanchet N."/>
            <person name="Boniface M.C."/>
            <person name="Brunel D."/>
            <person name="Catrice O."/>
            <person name="Chaidir N."/>
            <person name="Claudel C."/>
            <person name="Donnadieu C."/>
            <person name="Faraut T."/>
            <person name="Fievet G."/>
            <person name="Helmstetter N."/>
            <person name="King M."/>
            <person name="Knapp S.J."/>
            <person name="Lai Z."/>
            <person name="Le Paslier M.C."/>
            <person name="Lippi Y."/>
            <person name="Lorenzon L."/>
            <person name="Mandel J.R."/>
            <person name="Marage G."/>
            <person name="Marchand G."/>
            <person name="Marquand E."/>
            <person name="Bret-Mestries E."/>
            <person name="Morien E."/>
            <person name="Nambeesan S."/>
            <person name="Nguyen T."/>
            <person name="Pegot-Espagnet P."/>
            <person name="Pouilly N."/>
            <person name="Raftis F."/>
            <person name="Sallet E."/>
            <person name="Schiex T."/>
            <person name="Thomas J."/>
            <person name="Vandecasteele C."/>
            <person name="Vares D."/>
            <person name="Vear F."/>
            <person name="Vautrin S."/>
            <person name="Crespi M."/>
            <person name="Mangin B."/>
            <person name="Burke J.M."/>
            <person name="Salse J."/>
            <person name="Munos S."/>
            <person name="Vincourt P."/>
            <person name="Rieseberg L.H."/>
            <person name="Langlade N.B."/>
        </authorList>
    </citation>
    <scope>NUCLEOTIDE SEQUENCE</scope>
    <source>
        <tissue evidence="5">Leaves</tissue>
    </source>
</reference>
<evidence type="ECO:0000256" key="2">
    <source>
        <dbReference type="ARBA" id="ARBA00022737"/>
    </source>
</evidence>
<dbReference type="InterPro" id="IPR001611">
    <property type="entry name" value="Leu-rich_rpt"/>
</dbReference>
<gene>
    <name evidence="5" type="ORF">HanXRQr2_Chr04g0179051</name>
</gene>
<feature type="compositionally biased region" description="Basic and acidic residues" evidence="3">
    <location>
        <begin position="109"/>
        <end position="120"/>
    </location>
</feature>
<proteinExistence type="predicted"/>
<keyword evidence="6" id="KW-1185">Reference proteome</keyword>
<dbReference type="InterPro" id="IPR025875">
    <property type="entry name" value="Leu-rich_rpt_4"/>
</dbReference>
<keyword evidence="1" id="KW-0433">Leucine-rich repeat</keyword>
<feature type="compositionally biased region" description="Low complexity" evidence="3">
    <location>
        <begin position="121"/>
        <end position="136"/>
    </location>
</feature>
<evidence type="ECO:0000256" key="1">
    <source>
        <dbReference type="ARBA" id="ARBA00022614"/>
    </source>
</evidence>
<keyword evidence="4" id="KW-0472">Membrane</keyword>
<protein>
    <submittedName>
        <fullName evidence="5">Leucine-rich repeat domain superfamily</fullName>
    </submittedName>
</protein>
<evidence type="ECO:0000313" key="5">
    <source>
        <dbReference type="EMBL" id="KAF5811231.1"/>
    </source>
</evidence>
<reference evidence="5" key="2">
    <citation type="submission" date="2020-06" db="EMBL/GenBank/DDBJ databases">
        <title>Helianthus annuus Genome sequencing and assembly Release 2.</title>
        <authorList>
            <person name="Gouzy J."/>
            <person name="Langlade N."/>
            <person name="Munos S."/>
        </authorList>
    </citation>
    <scope>NUCLEOTIDE SEQUENCE</scope>
    <source>
        <tissue evidence="5">Leaves</tissue>
    </source>
</reference>
<dbReference type="AlphaFoldDB" id="A0A9K3JA87"/>
<evidence type="ECO:0000313" key="6">
    <source>
        <dbReference type="Proteomes" id="UP000215914"/>
    </source>
</evidence>
<dbReference type="InterPro" id="IPR032675">
    <property type="entry name" value="LRR_dom_sf"/>
</dbReference>
<accession>A0A9K3JA87</accession>
<keyword evidence="4" id="KW-0812">Transmembrane</keyword>
<dbReference type="SMART" id="SM00365">
    <property type="entry name" value="LRR_SD22"/>
    <property type="match status" value="4"/>
</dbReference>
<organism evidence="5 6">
    <name type="scientific">Helianthus annuus</name>
    <name type="common">Common sunflower</name>
    <dbReference type="NCBI Taxonomy" id="4232"/>
    <lineage>
        <taxon>Eukaryota</taxon>
        <taxon>Viridiplantae</taxon>
        <taxon>Streptophyta</taxon>
        <taxon>Embryophyta</taxon>
        <taxon>Tracheophyta</taxon>
        <taxon>Spermatophyta</taxon>
        <taxon>Magnoliopsida</taxon>
        <taxon>eudicotyledons</taxon>
        <taxon>Gunneridae</taxon>
        <taxon>Pentapetalae</taxon>
        <taxon>asterids</taxon>
        <taxon>campanulids</taxon>
        <taxon>Asterales</taxon>
        <taxon>Asteraceae</taxon>
        <taxon>Asteroideae</taxon>
        <taxon>Heliantheae alliance</taxon>
        <taxon>Heliantheae</taxon>
        <taxon>Helianthus</taxon>
    </lineage>
</organism>
<evidence type="ECO:0000256" key="4">
    <source>
        <dbReference type="SAM" id="Phobius"/>
    </source>
</evidence>
<dbReference type="SUPFAM" id="SSF52075">
    <property type="entry name" value="Outer arm dynein light chain 1"/>
    <property type="match status" value="1"/>
</dbReference>
<evidence type="ECO:0000256" key="3">
    <source>
        <dbReference type="SAM" id="MobiDB-lite"/>
    </source>
</evidence>
<dbReference type="Proteomes" id="UP000215914">
    <property type="component" value="Unassembled WGS sequence"/>
</dbReference>
<sequence length="367" mass="39524">MSEMEEKEGSLGKVPASENVKATTRSVIKPTVSSSLKSSGSSSGPTRKRIEPKIVSNVVKPSPSKPNTDHSLTTSNDASAIRRNSTGSSQEKQNSVKKPTSSASSATKEPLRRSLPEPRRSSLPSPAGKASGPSSPVVRTPRTMGSSVKLSSSPSSSSRVPTTSIDSIESSTERKSKSKSNLSSTTISSGSRSGSLSSSRERMSTASSLRKAVTPAFKVSRLIMLPQVETKAGDDVRLDLRGHRIRSLKASGLNLSPNLEFVYLRDNLLSSLEGIEILNRVKVLDLSFNEFKGPGFEPLEACKSLQQLYLAGNQITSLKSLPALPNLEFLSVAQNKLKSLSMASQPRLQVLFHFLLVFCIWLCLCYL</sequence>
<feature type="region of interest" description="Disordered" evidence="3">
    <location>
        <begin position="1"/>
        <end position="210"/>
    </location>
</feature>
<feature type="compositionally biased region" description="Low complexity" evidence="3">
    <location>
        <begin position="33"/>
        <end position="44"/>
    </location>
</feature>
<dbReference type="PANTHER" id="PTHR31149:SF11">
    <property type="entry name" value="187-KDA MICROTUBULE-ASSOCIATED PROTEIN AIR9"/>
    <property type="match status" value="1"/>
</dbReference>
<keyword evidence="4" id="KW-1133">Transmembrane helix</keyword>
<dbReference type="PROSITE" id="PS51450">
    <property type="entry name" value="LRR"/>
    <property type="match status" value="2"/>
</dbReference>
<dbReference type="Gramene" id="mRNA:HanXRQr2_Chr04g0179051">
    <property type="protein sequence ID" value="mRNA:HanXRQr2_Chr04g0179051"/>
    <property type="gene ID" value="HanXRQr2_Chr04g0179051"/>
</dbReference>
<dbReference type="EMBL" id="MNCJ02000319">
    <property type="protein sequence ID" value="KAF5811231.1"/>
    <property type="molecule type" value="Genomic_DNA"/>
</dbReference>
<dbReference type="PANTHER" id="PTHR31149">
    <property type="entry name" value="EXPRESSED PROTEIN"/>
    <property type="match status" value="1"/>
</dbReference>
<feature type="compositionally biased region" description="Low complexity" evidence="3">
    <location>
        <begin position="179"/>
        <end position="209"/>
    </location>
</feature>
<feature type="compositionally biased region" description="Polar residues" evidence="3">
    <location>
        <begin position="65"/>
        <end position="99"/>
    </location>
</feature>
<comment type="caution">
    <text evidence="5">The sequence shown here is derived from an EMBL/GenBank/DDBJ whole genome shotgun (WGS) entry which is preliminary data.</text>
</comment>
<feature type="compositionally biased region" description="Low complexity" evidence="3">
    <location>
        <begin position="146"/>
        <end position="170"/>
    </location>
</feature>
<dbReference type="Gene3D" id="3.80.10.10">
    <property type="entry name" value="Ribonuclease Inhibitor"/>
    <property type="match status" value="1"/>
</dbReference>
<feature type="transmembrane region" description="Helical" evidence="4">
    <location>
        <begin position="348"/>
        <end position="366"/>
    </location>
</feature>
<keyword evidence="2" id="KW-0677">Repeat</keyword>